<accession>A0A6A1R6G5</accession>
<feature type="compositionally biased region" description="Low complexity" evidence="1">
    <location>
        <begin position="75"/>
        <end position="84"/>
    </location>
</feature>
<gene>
    <name evidence="2" type="ORF">F7P80_00515</name>
</gene>
<dbReference type="EMBL" id="VZOT01000001">
    <property type="protein sequence ID" value="KAB0588434.1"/>
    <property type="molecule type" value="Genomic_DNA"/>
</dbReference>
<name>A0A6A1R6G5_9BURK</name>
<evidence type="ECO:0000313" key="2">
    <source>
        <dbReference type="EMBL" id="KAB0588434.1"/>
    </source>
</evidence>
<reference evidence="2" key="1">
    <citation type="submission" date="2019-09" db="EMBL/GenBank/DDBJ databases">
        <title>Draft genome sequences of 48 bacterial type strains from the CCUG.</title>
        <authorList>
            <person name="Tunovic T."/>
            <person name="Pineiro-Iglesias B."/>
            <person name="Unosson C."/>
            <person name="Inganas E."/>
            <person name="Ohlen M."/>
            <person name="Cardew S."/>
            <person name="Jensie-Markopoulos S."/>
            <person name="Salva-Serra F."/>
            <person name="Jaen-Luchoro D."/>
            <person name="Karlsson R."/>
            <person name="Svensson-Stadler L."/>
            <person name="Chun J."/>
            <person name="Moore E."/>
        </authorList>
    </citation>
    <scope>NUCLEOTIDE SEQUENCE</scope>
    <source>
        <strain evidence="2">CCUG 15333</strain>
    </source>
</reference>
<dbReference type="Pfam" id="PF13148">
    <property type="entry name" value="DUF3987"/>
    <property type="match status" value="1"/>
</dbReference>
<protein>
    <submittedName>
        <fullName evidence="2">DUF3987 domain-containing protein</fullName>
    </submittedName>
</protein>
<feature type="region of interest" description="Disordered" evidence="1">
    <location>
        <begin position="57"/>
        <end position="84"/>
    </location>
</feature>
<evidence type="ECO:0000256" key="1">
    <source>
        <dbReference type="SAM" id="MobiDB-lite"/>
    </source>
</evidence>
<dbReference type="RefSeq" id="WP_151042045.1">
    <property type="nucleotide sequence ID" value="NZ_VZOT01000001.1"/>
</dbReference>
<organism evidence="2">
    <name type="scientific">Comamonas kerstersii</name>
    <dbReference type="NCBI Taxonomy" id="225992"/>
    <lineage>
        <taxon>Bacteria</taxon>
        <taxon>Pseudomonadati</taxon>
        <taxon>Pseudomonadota</taxon>
        <taxon>Betaproteobacteria</taxon>
        <taxon>Burkholderiales</taxon>
        <taxon>Comamonadaceae</taxon>
        <taxon>Comamonas</taxon>
    </lineage>
</organism>
<proteinExistence type="predicted"/>
<comment type="caution">
    <text evidence="2">The sequence shown here is derived from an EMBL/GenBank/DDBJ whole genome shotgun (WGS) entry which is preliminary data.</text>
</comment>
<sequence>MNHINGPSMGLPSTVIQDEMQGDYISPEWLDFKITFINPPDVSAVMQQAENKWLRAQAAQSLQHGQHAGQGGSTGAAPAAAQSPTLAWPPGRAGRLAQFIHDSSYSPVREVAITATLGLLAGVCGRAYRTHTGKDLALYMILVARSGIGKDGIHEGIPKLIELAAVPTARRFVRSQDYVSGEALHKELLQDPGFLNLQGEFGRKLKRMSNPTDTPMQQFRTVMTNAYGKRHLEGKTYSNADKNMIGVEWPALSFLGETTPGTFFECLTPDMMEDGFMSRFLVVSYDGERPLPNKEPPPALSPEDLAQWADLVRQAIKYQTPIDTPPPCIVEVSADAYEKLERFELHCIDSVNATDDEAERQVWNRAHLKALKVASLLAVADHYLYPQIQMEHAAWALTLVRQDIAVFQSRKRNGDIGTDDSARERKLVAFMRDYLVKAPPASYKIPDAMQRANIVPRAYLQIRASTLPAFTNHKAGKNSALDLTLRSLQDDGVIEEMKKLVLVESYGFHGKAYRILRLPG</sequence>
<dbReference type="AlphaFoldDB" id="A0A6A1R6G5"/>
<dbReference type="InterPro" id="IPR025048">
    <property type="entry name" value="DUF3987"/>
</dbReference>